<dbReference type="Gramene" id="Psat04G0283500-T1">
    <property type="protein sequence ID" value="KAI5418336.1"/>
    <property type="gene ID" value="KIW84_042835"/>
</dbReference>
<dbReference type="Pfam" id="PF12937">
    <property type="entry name" value="F-box-like"/>
    <property type="match status" value="1"/>
</dbReference>
<accession>A0A9D4XGJ7</accession>
<feature type="domain" description="F-box" evidence="3">
    <location>
        <begin position="42"/>
        <end position="85"/>
    </location>
</feature>
<keyword evidence="5" id="KW-1185">Reference proteome</keyword>
<dbReference type="PANTHER" id="PTHR16517">
    <property type="entry name" value="TUBBY-RELATED"/>
    <property type="match status" value="1"/>
</dbReference>
<comment type="similarity">
    <text evidence="1">Belongs to the TUB family.</text>
</comment>
<reference evidence="4 5" key="1">
    <citation type="journal article" date="2022" name="Nat. Genet.">
        <title>Improved pea reference genome and pan-genome highlight genomic features and evolutionary characteristics.</title>
        <authorList>
            <person name="Yang T."/>
            <person name="Liu R."/>
            <person name="Luo Y."/>
            <person name="Hu S."/>
            <person name="Wang D."/>
            <person name="Wang C."/>
            <person name="Pandey M.K."/>
            <person name="Ge S."/>
            <person name="Xu Q."/>
            <person name="Li N."/>
            <person name="Li G."/>
            <person name="Huang Y."/>
            <person name="Saxena R.K."/>
            <person name="Ji Y."/>
            <person name="Li M."/>
            <person name="Yan X."/>
            <person name="He Y."/>
            <person name="Liu Y."/>
            <person name="Wang X."/>
            <person name="Xiang C."/>
            <person name="Varshney R.K."/>
            <person name="Ding H."/>
            <person name="Gao S."/>
            <person name="Zong X."/>
        </authorList>
    </citation>
    <scope>NUCLEOTIDE SEQUENCE [LARGE SCALE GENOMIC DNA]</scope>
    <source>
        <strain evidence="4 5">cv. Zhongwan 6</strain>
    </source>
</reference>
<name>A0A9D4XGJ7_PEA</name>
<dbReference type="InterPro" id="IPR025659">
    <property type="entry name" value="Tubby-like_C"/>
</dbReference>
<dbReference type="InterPro" id="IPR001810">
    <property type="entry name" value="F-box_dom"/>
</dbReference>
<sequence>MSLKSIVSELKGINNRISKLCSGSKSVAIDVTPTEPFQQGQWASLPPELLSDIIRRLEESETSWPERTVLIFCASVCKSWRSVTKEIIKTPQQRGQITFPISLKLPGPRVYAMRCFIKRNKKTSTFLLYLDSVPAENESSKLLLAAKRIRRTKFVISLAADDFSRARNKYVGKLRSNFWGTKFTVYDGHHYPSIFDETLSPSQELKGKRPMKDSFSVSLSEPLERKHNAPGWDEQRLLRFLDDKEHAVVSSIKKYELLAVLNGSRNVSPLEQENVILHFGKTPTKDIYIMDYYYPLSAFQAFAICLTAM</sequence>
<dbReference type="Gramene" id="PSAT_LOCUS17125_t1">
    <property type="protein sequence ID" value="CAL5197599.1"/>
    <property type="gene ID" value="PSAT_LOCUS17125"/>
</dbReference>
<dbReference type="AlphaFoldDB" id="A0A9D4XGJ7"/>
<proteinExistence type="inferred from homology"/>
<evidence type="ECO:0000313" key="4">
    <source>
        <dbReference type="EMBL" id="KAI5418336.1"/>
    </source>
</evidence>
<dbReference type="Gene3D" id="3.20.90.10">
    <property type="entry name" value="Tubby Protein, Chain A"/>
    <property type="match status" value="1"/>
</dbReference>
<dbReference type="SUPFAM" id="SSF54518">
    <property type="entry name" value="Tubby C-terminal domain-like"/>
    <property type="match status" value="1"/>
</dbReference>
<dbReference type="Gramene" id="Psat4g092600.2">
    <property type="protein sequence ID" value="Psat4g092600.2.cds"/>
    <property type="gene ID" value="Psat4g092600"/>
</dbReference>
<dbReference type="EMBL" id="JAMSHJ010000004">
    <property type="protein sequence ID" value="KAI5418336.1"/>
    <property type="molecule type" value="Genomic_DNA"/>
</dbReference>
<dbReference type="SUPFAM" id="SSF81383">
    <property type="entry name" value="F-box domain"/>
    <property type="match status" value="1"/>
</dbReference>
<dbReference type="Pfam" id="PF01167">
    <property type="entry name" value="Tub"/>
    <property type="match status" value="2"/>
</dbReference>
<protein>
    <submittedName>
        <fullName evidence="4">Uncharacterized protein</fullName>
    </submittedName>
</protein>
<dbReference type="Proteomes" id="UP001058974">
    <property type="component" value="Chromosome 4"/>
</dbReference>
<feature type="domain" description="Tubby C-terminal" evidence="2">
    <location>
        <begin position="207"/>
        <end position="308"/>
    </location>
</feature>
<evidence type="ECO:0000313" key="5">
    <source>
        <dbReference type="Proteomes" id="UP001058974"/>
    </source>
</evidence>
<dbReference type="PRINTS" id="PR01573">
    <property type="entry name" value="SUPERTUBBY"/>
</dbReference>
<dbReference type="InterPro" id="IPR000007">
    <property type="entry name" value="Tubby_C"/>
</dbReference>
<organism evidence="4 5">
    <name type="scientific">Pisum sativum</name>
    <name type="common">Garden pea</name>
    <name type="synonym">Lathyrus oleraceus</name>
    <dbReference type="NCBI Taxonomy" id="3888"/>
    <lineage>
        <taxon>Eukaryota</taxon>
        <taxon>Viridiplantae</taxon>
        <taxon>Streptophyta</taxon>
        <taxon>Embryophyta</taxon>
        <taxon>Tracheophyta</taxon>
        <taxon>Spermatophyta</taxon>
        <taxon>Magnoliopsida</taxon>
        <taxon>eudicotyledons</taxon>
        <taxon>Gunneridae</taxon>
        <taxon>Pentapetalae</taxon>
        <taxon>rosids</taxon>
        <taxon>fabids</taxon>
        <taxon>Fabales</taxon>
        <taxon>Fabaceae</taxon>
        <taxon>Papilionoideae</taxon>
        <taxon>50 kb inversion clade</taxon>
        <taxon>NPAAA clade</taxon>
        <taxon>Hologalegina</taxon>
        <taxon>IRL clade</taxon>
        <taxon>Fabeae</taxon>
        <taxon>Lathyrus</taxon>
    </lineage>
</organism>
<comment type="caution">
    <text evidence="4">The sequence shown here is derived from an EMBL/GenBank/DDBJ whole genome shotgun (WGS) entry which is preliminary data.</text>
</comment>
<dbReference type="InterPro" id="IPR036047">
    <property type="entry name" value="F-box-like_dom_sf"/>
</dbReference>
<dbReference type="PANTHER" id="PTHR16517:SF142">
    <property type="entry name" value="TRANSCRIPTION FACTOR TUBBY FAMILY-RELATED"/>
    <property type="match status" value="1"/>
</dbReference>
<dbReference type="Gramene" id="Psat4g092600.1">
    <property type="protein sequence ID" value="Psat4g092600.1.cds"/>
    <property type="gene ID" value="Psat4g092600"/>
</dbReference>
<gene>
    <name evidence="4" type="ORF">KIW84_042835</name>
</gene>
<evidence type="ECO:0000259" key="3">
    <source>
        <dbReference type="Pfam" id="PF12937"/>
    </source>
</evidence>
<evidence type="ECO:0000259" key="2">
    <source>
        <dbReference type="Pfam" id="PF01167"/>
    </source>
</evidence>
<evidence type="ECO:0000256" key="1">
    <source>
        <dbReference type="ARBA" id="ARBA00007129"/>
    </source>
</evidence>
<dbReference type="Gene3D" id="1.20.1280.50">
    <property type="match status" value="1"/>
</dbReference>
<feature type="domain" description="Tubby C-terminal" evidence="2">
    <location>
        <begin position="103"/>
        <end position="189"/>
    </location>
</feature>